<evidence type="ECO:0000256" key="3">
    <source>
        <dbReference type="ARBA" id="ARBA00023237"/>
    </source>
</evidence>
<dbReference type="AlphaFoldDB" id="A0A090QCZ4"/>
<comment type="subcellular location">
    <subcellularLocation>
        <location evidence="1">Cell outer membrane</location>
    </subcellularLocation>
</comment>
<keyword evidence="4" id="KW-0732">Signal</keyword>
<name>A0A090QCZ4_NONUL</name>
<evidence type="ECO:0000256" key="4">
    <source>
        <dbReference type="SAM" id="SignalP"/>
    </source>
</evidence>
<dbReference type="SUPFAM" id="SSF56935">
    <property type="entry name" value="Porins"/>
    <property type="match status" value="1"/>
</dbReference>
<keyword evidence="5" id="KW-0675">Receptor</keyword>
<dbReference type="InterPro" id="IPR036942">
    <property type="entry name" value="Beta-barrel_TonB_sf"/>
</dbReference>
<feature type="chain" id="PRO_5001862020" evidence="4">
    <location>
        <begin position="23"/>
        <end position="581"/>
    </location>
</feature>
<sequence>MKLYQSYISVVIALIAFSNVQAQVEEESELNGGTITVVKPYDPTISDAFKVKSTPSVNDTTKVKKKPVTYSIFSVPVASTFTPAKGKLSRRKAPKRAKFFDNYARLGVGNYVNILGEFAGNFEIDRDSDVGVFFNHNSSQGGIDDIAFDDDFSDTSLDISYGKRNRDSNWGGITAGGRYQTANWYGVAPVALSSVPTGIEVDAGTSYLTIGLSGKAQFFDSVLEKVEVGLSNISSGNDGSETRVRLQPQLAFEVLEEEIALGVEVDYLTGSFDTQGSQPAPDAYSYLNIGANPSINLYGDKYKVELGARLNYITDSENSESNFYVYPDINASYILMEEKVIAYTVIGGGLDMNTLQNFADENVFIAPAITVAPTNRQVDAQLGIKGKLSSNFGYKLYGGYSLEENRYFYTKDNNAIFTGIGVERPSYNYANTFATQYGDLNTLTFGGSASVDLNTQFNLTLNTQFMSYDVTNGDDFDNVASQLPTFTADIVGNYDINDKWNIGTTLYFVGERDVFRTGNTTATETLDSFIDLNLDINYKINPKLTAFLRGHNLTGGNYQYYLDYPVQNLQILGGAVYKFDF</sequence>
<proteinExistence type="predicted"/>
<evidence type="ECO:0000256" key="1">
    <source>
        <dbReference type="ARBA" id="ARBA00004442"/>
    </source>
</evidence>
<feature type="signal peptide" evidence="4">
    <location>
        <begin position="1"/>
        <end position="22"/>
    </location>
</feature>
<organism evidence="5 6">
    <name type="scientific">Nonlabens ulvanivorans</name>
    <name type="common">Persicivirga ulvanivorans</name>
    <dbReference type="NCBI Taxonomy" id="906888"/>
    <lineage>
        <taxon>Bacteria</taxon>
        <taxon>Pseudomonadati</taxon>
        <taxon>Bacteroidota</taxon>
        <taxon>Flavobacteriia</taxon>
        <taxon>Flavobacteriales</taxon>
        <taxon>Flavobacteriaceae</taxon>
        <taxon>Nonlabens</taxon>
    </lineage>
</organism>
<keyword evidence="3" id="KW-0998">Cell outer membrane</keyword>
<comment type="caution">
    <text evidence="5">The sequence shown here is derived from an EMBL/GenBank/DDBJ whole genome shotgun (WGS) entry which is preliminary data.</text>
</comment>
<evidence type="ECO:0000256" key="2">
    <source>
        <dbReference type="ARBA" id="ARBA00023136"/>
    </source>
</evidence>
<protein>
    <submittedName>
        <fullName evidence="5">Putative TonB-dependent receptor</fullName>
    </submittedName>
</protein>
<evidence type="ECO:0000313" key="5">
    <source>
        <dbReference type="EMBL" id="GAL00831.1"/>
    </source>
</evidence>
<dbReference type="EMBL" id="BBMM01000007">
    <property type="protein sequence ID" value="GAL00831.1"/>
    <property type="molecule type" value="Genomic_DNA"/>
</dbReference>
<keyword evidence="2" id="KW-0472">Membrane</keyword>
<gene>
    <name evidence="5" type="ORF">JCM19314_57</name>
</gene>
<evidence type="ECO:0000313" key="6">
    <source>
        <dbReference type="Proteomes" id="UP000029226"/>
    </source>
</evidence>
<dbReference type="Gene3D" id="2.40.170.20">
    <property type="entry name" value="TonB-dependent receptor, beta-barrel domain"/>
    <property type="match status" value="1"/>
</dbReference>
<accession>A0A090QCZ4</accession>
<reference evidence="5 6" key="1">
    <citation type="journal article" date="2014" name="Genome Announc.">
        <title>Draft Genome Sequences of Marine Flavobacterium Nonlabens Strains NR17, NR24, NR27, NR32, NR33, and Ara13.</title>
        <authorList>
            <person name="Nakanishi M."/>
            <person name="Meirelles P."/>
            <person name="Suzuki R."/>
            <person name="Takatani N."/>
            <person name="Mino S."/>
            <person name="Suda W."/>
            <person name="Oshima K."/>
            <person name="Hattori M."/>
            <person name="Ohkuma M."/>
            <person name="Hosokawa M."/>
            <person name="Miyashita K."/>
            <person name="Thompson F.L."/>
            <person name="Niwa A."/>
            <person name="Sawabe T."/>
            <person name="Sawabe T."/>
        </authorList>
    </citation>
    <scope>NUCLEOTIDE SEQUENCE [LARGE SCALE GENOMIC DNA]</scope>
    <source>
        <strain evidence="6">JCM19314</strain>
    </source>
</reference>
<dbReference type="Proteomes" id="UP000029226">
    <property type="component" value="Unassembled WGS sequence"/>
</dbReference>
<dbReference type="GO" id="GO:0009279">
    <property type="term" value="C:cell outer membrane"/>
    <property type="evidence" value="ECO:0007669"/>
    <property type="project" value="UniProtKB-SubCell"/>
</dbReference>